<proteinExistence type="predicted"/>
<feature type="domain" description="PrcB C-terminal" evidence="2">
    <location>
        <begin position="103"/>
        <end position="156"/>
    </location>
</feature>
<dbReference type="InterPro" id="IPR025748">
    <property type="entry name" value="PrcB_C_dom"/>
</dbReference>
<accession>A0ABP9ZYY5</accession>
<evidence type="ECO:0000313" key="4">
    <source>
        <dbReference type="Proteomes" id="UP001481413"/>
    </source>
</evidence>
<comment type="caution">
    <text evidence="3">The sequence shown here is derived from an EMBL/GenBank/DDBJ whole genome shotgun (WGS) entry which is preliminary data.</text>
</comment>
<dbReference type="RefSeq" id="WP_353294287.1">
    <property type="nucleotide sequence ID" value="NZ_BAABWH010000003.1"/>
</dbReference>
<dbReference type="Proteomes" id="UP001481413">
    <property type="component" value="Unassembled WGS sequence"/>
</dbReference>
<feature type="chain" id="PRO_5046266184" description="PrcB C-terminal domain-containing protein" evidence="1">
    <location>
        <begin position="25"/>
        <end position="173"/>
    </location>
</feature>
<evidence type="ECO:0000256" key="1">
    <source>
        <dbReference type="SAM" id="SignalP"/>
    </source>
</evidence>
<evidence type="ECO:0000313" key="3">
    <source>
        <dbReference type="EMBL" id="GAA6145346.1"/>
    </source>
</evidence>
<keyword evidence="1" id="KW-0732">Signal</keyword>
<dbReference type="EMBL" id="BAABWH010000003">
    <property type="protein sequence ID" value="GAA6145346.1"/>
    <property type="molecule type" value="Genomic_DNA"/>
</dbReference>
<dbReference type="PROSITE" id="PS51257">
    <property type="entry name" value="PROKAR_LIPOPROTEIN"/>
    <property type="match status" value="1"/>
</dbReference>
<keyword evidence="4" id="KW-1185">Reference proteome</keyword>
<reference evidence="3 4" key="1">
    <citation type="submission" date="2024-04" db="EMBL/GenBank/DDBJ databases">
        <title>Draft genome sequence of Thalassolituus maritimus NBRC 116585.</title>
        <authorList>
            <person name="Miyakawa T."/>
            <person name="Kusuya Y."/>
            <person name="Miura T."/>
        </authorList>
    </citation>
    <scope>NUCLEOTIDE SEQUENCE [LARGE SCALE GENOMIC DNA]</scope>
    <source>
        <strain evidence="3 4">5NW40-0001</strain>
    </source>
</reference>
<evidence type="ECO:0000259" key="2">
    <source>
        <dbReference type="Pfam" id="PF14343"/>
    </source>
</evidence>
<gene>
    <name evidence="3" type="ORF">NBRC116585_14640</name>
</gene>
<name>A0ABP9ZYY5_9GAMM</name>
<protein>
    <recommendedName>
        <fullName evidence="2">PrcB C-terminal domain-containing protein</fullName>
    </recommendedName>
</protein>
<feature type="signal peptide" evidence="1">
    <location>
        <begin position="1"/>
        <end position="24"/>
    </location>
</feature>
<sequence>MDEIKMRYTLLWFCGLLAALTLSACGGDWGPEDDGDGFGDTGGNTRADVDFEVIHQGTSNNSGDSQDRRVRFLTDQITYEDELAKYSSASARDIEFSDAQLLLVDMGTQSTGGYSVAVSDVYEESGVVNLIINYTHPESDCSVTQAETDPYLFIRLDSSLDVILTEEIAYTAC</sequence>
<organism evidence="3 4">
    <name type="scientific">Thalassolituus maritimus</name>
    <dbReference type="NCBI Taxonomy" id="484498"/>
    <lineage>
        <taxon>Bacteria</taxon>
        <taxon>Pseudomonadati</taxon>
        <taxon>Pseudomonadota</taxon>
        <taxon>Gammaproteobacteria</taxon>
        <taxon>Oceanospirillales</taxon>
        <taxon>Oceanospirillaceae</taxon>
        <taxon>Thalassolituus</taxon>
    </lineage>
</organism>
<dbReference type="Pfam" id="PF14343">
    <property type="entry name" value="PrcB_C"/>
    <property type="match status" value="1"/>
</dbReference>